<dbReference type="PANTHER" id="PTHR43877">
    <property type="entry name" value="AMINOALKYLPHOSPHONATE N-ACETYLTRANSFERASE-RELATED-RELATED"/>
    <property type="match status" value="1"/>
</dbReference>
<gene>
    <name evidence="4" type="ORF">AUR04nite_03890</name>
</gene>
<evidence type="ECO:0000256" key="2">
    <source>
        <dbReference type="ARBA" id="ARBA00023315"/>
    </source>
</evidence>
<dbReference type="RefSeq" id="WP_141361410.1">
    <property type="nucleotide sequence ID" value="NZ_BAAAJL010000003.1"/>
</dbReference>
<dbReference type="Proteomes" id="UP000316612">
    <property type="component" value="Unassembled WGS sequence"/>
</dbReference>
<dbReference type="InterPro" id="IPR000182">
    <property type="entry name" value="GNAT_dom"/>
</dbReference>
<accession>A0A4Y4DJR0</accession>
<evidence type="ECO:0000313" key="5">
    <source>
        <dbReference type="Proteomes" id="UP000316612"/>
    </source>
</evidence>
<evidence type="ECO:0000259" key="3">
    <source>
        <dbReference type="PROSITE" id="PS51186"/>
    </source>
</evidence>
<organism evidence="4 5">
    <name type="scientific">Glutamicibacter uratoxydans</name>
    <name type="common">Arthrobacter uratoxydans</name>
    <dbReference type="NCBI Taxonomy" id="43667"/>
    <lineage>
        <taxon>Bacteria</taxon>
        <taxon>Bacillati</taxon>
        <taxon>Actinomycetota</taxon>
        <taxon>Actinomycetes</taxon>
        <taxon>Micrococcales</taxon>
        <taxon>Micrococcaceae</taxon>
        <taxon>Glutamicibacter</taxon>
    </lineage>
</organism>
<dbReference type="InterPro" id="IPR016181">
    <property type="entry name" value="Acyl_CoA_acyltransferase"/>
</dbReference>
<dbReference type="InterPro" id="IPR050832">
    <property type="entry name" value="Bact_Acetyltransf"/>
</dbReference>
<dbReference type="Gene3D" id="3.40.630.30">
    <property type="match status" value="1"/>
</dbReference>
<dbReference type="EMBL" id="BJNY01000002">
    <property type="protein sequence ID" value="GED04857.1"/>
    <property type="molecule type" value="Genomic_DNA"/>
</dbReference>
<name>A0A4Y4DJR0_GLUUR</name>
<dbReference type="CDD" id="cd04301">
    <property type="entry name" value="NAT_SF"/>
    <property type="match status" value="1"/>
</dbReference>
<keyword evidence="5" id="KW-1185">Reference proteome</keyword>
<sequence>MSTVIVPADLTDARVVALVQDHLDEMAPTAPEDARHALDLSGLQTPEVHLFTALVDGVPAALGAVAFFGDRQGELKSMRTAAHVRGRGIGRLMLNHLIIHATVSGLADLYLETGTHELFAPARAMYRSAGFLPCPPYGNYVANEHSIHMHLALDPR</sequence>
<evidence type="ECO:0000313" key="4">
    <source>
        <dbReference type="EMBL" id="GED04857.1"/>
    </source>
</evidence>
<evidence type="ECO:0000256" key="1">
    <source>
        <dbReference type="ARBA" id="ARBA00022679"/>
    </source>
</evidence>
<dbReference type="PROSITE" id="PS51186">
    <property type="entry name" value="GNAT"/>
    <property type="match status" value="1"/>
</dbReference>
<dbReference type="AlphaFoldDB" id="A0A4Y4DJR0"/>
<feature type="domain" description="N-acetyltransferase" evidence="3">
    <location>
        <begin position="5"/>
        <end position="154"/>
    </location>
</feature>
<dbReference type="Pfam" id="PF00583">
    <property type="entry name" value="Acetyltransf_1"/>
    <property type="match status" value="1"/>
</dbReference>
<proteinExistence type="predicted"/>
<dbReference type="OrthoDB" id="9803233at2"/>
<protein>
    <submittedName>
        <fullName evidence="4">N-acetyltransferase</fullName>
    </submittedName>
</protein>
<dbReference type="SUPFAM" id="SSF55729">
    <property type="entry name" value="Acyl-CoA N-acyltransferases (Nat)"/>
    <property type="match status" value="1"/>
</dbReference>
<dbReference type="PANTHER" id="PTHR43877:SF5">
    <property type="entry name" value="BLL8307 PROTEIN"/>
    <property type="match status" value="1"/>
</dbReference>
<comment type="caution">
    <text evidence="4">The sequence shown here is derived from an EMBL/GenBank/DDBJ whole genome shotgun (WGS) entry which is preliminary data.</text>
</comment>
<dbReference type="GO" id="GO:0016747">
    <property type="term" value="F:acyltransferase activity, transferring groups other than amino-acyl groups"/>
    <property type="evidence" value="ECO:0007669"/>
    <property type="project" value="InterPro"/>
</dbReference>
<keyword evidence="1 4" id="KW-0808">Transferase</keyword>
<keyword evidence="2" id="KW-0012">Acyltransferase</keyword>
<reference evidence="4 5" key="1">
    <citation type="submission" date="2019-06" db="EMBL/GenBank/DDBJ databases">
        <title>Whole genome shotgun sequence of Glutamicibacter uratoxydans NBRC 15515.</title>
        <authorList>
            <person name="Hosoyama A."/>
            <person name="Uohara A."/>
            <person name="Ohji S."/>
            <person name="Ichikawa N."/>
        </authorList>
    </citation>
    <scope>NUCLEOTIDE SEQUENCE [LARGE SCALE GENOMIC DNA]</scope>
    <source>
        <strain evidence="4 5">NBRC 15515</strain>
    </source>
</reference>